<dbReference type="Proteomes" id="UP001187531">
    <property type="component" value="Unassembled WGS sequence"/>
</dbReference>
<protein>
    <submittedName>
        <fullName evidence="1">Uncharacterized protein</fullName>
    </submittedName>
</protein>
<name>A0AA88KTC5_ARTSF</name>
<accession>A0AA88KTC5</accession>
<reference evidence="1" key="1">
    <citation type="submission" date="2023-07" db="EMBL/GenBank/DDBJ databases">
        <title>Chromosome-level genome assembly of Artemia franciscana.</title>
        <authorList>
            <person name="Jo E."/>
        </authorList>
    </citation>
    <scope>NUCLEOTIDE SEQUENCE</scope>
    <source>
        <tissue evidence="1">Whole body</tissue>
    </source>
</reference>
<dbReference type="EMBL" id="JAVRJZ010000020">
    <property type="protein sequence ID" value="KAK2705898.1"/>
    <property type="molecule type" value="Genomic_DNA"/>
</dbReference>
<evidence type="ECO:0000313" key="1">
    <source>
        <dbReference type="EMBL" id="KAK2705898.1"/>
    </source>
</evidence>
<keyword evidence="2" id="KW-1185">Reference proteome</keyword>
<organism evidence="1 2">
    <name type="scientific">Artemia franciscana</name>
    <name type="common">Brine shrimp</name>
    <name type="synonym">Artemia sanfranciscana</name>
    <dbReference type="NCBI Taxonomy" id="6661"/>
    <lineage>
        <taxon>Eukaryota</taxon>
        <taxon>Metazoa</taxon>
        <taxon>Ecdysozoa</taxon>
        <taxon>Arthropoda</taxon>
        <taxon>Crustacea</taxon>
        <taxon>Branchiopoda</taxon>
        <taxon>Anostraca</taxon>
        <taxon>Artemiidae</taxon>
        <taxon>Artemia</taxon>
    </lineage>
</organism>
<sequence>MEKQTIDSFVDLIDLLLNLDYDEGIIYEIAEEVDELETKIEDFVIEQKAENELTLFDRMLESKKQKLNWSQRKVDKSEQLLITPEECKQKKNWFIILKSDIKYLRKTDELRKLVLVKAAYRSLKRGC</sequence>
<gene>
    <name evidence="1" type="ORF">QYM36_016045</name>
</gene>
<dbReference type="AlphaFoldDB" id="A0AA88KTC5"/>
<evidence type="ECO:0000313" key="2">
    <source>
        <dbReference type="Proteomes" id="UP001187531"/>
    </source>
</evidence>
<comment type="caution">
    <text evidence="1">The sequence shown here is derived from an EMBL/GenBank/DDBJ whole genome shotgun (WGS) entry which is preliminary data.</text>
</comment>
<proteinExistence type="predicted"/>